<dbReference type="Proteomes" id="UP000237771">
    <property type="component" value="Unassembled WGS sequence"/>
</dbReference>
<protein>
    <submittedName>
        <fullName evidence="2">Uncharacterized protein</fullName>
    </submittedName>
</protein>
<dbReference type="EMBL" id="PVUB01000001">
    <property type="protein sequence ID" value="PRZ27998.1"/>
    <property type="molecule type" value="Genomic_DNA"/>
</dbReference>
<sequence length="46" mass="5182">MAQLDMFGGNGNDNTFPKTGLNKITNGEFIYLPNFFSKFEMIFSIA</sequence>
<keyword evidence="4" id="KW-1185">Reference proteome</keyword>
<evidence type="ECO:0000313" key="4">
    <source>
        <dbReference type="Proteomes" id="UP000237771"/>
    </source>
</evidence>
<reference evidence="3" key="1">
    <citation type="submission" date="2016-11" db="EMBL/GenBank/DDBJ databases">
        <authorList>
            <person name="Varghese N."/>
            <person name="Submissions S."/>
        </authorList>
    </citation>
    <scope>NUCLEOTIDE SEQUENCE [LARGE SCALE GENOMIC DNA]</scope>
    <source>
        <strain evidence="3">DSM 19729</strain>
    </source>
</reference>
<evidence type="ECO:0000313" key="1">
    <source>
        <dbReference type="EMBL" id="PRZ27998.1"/>
    </source>
</evidence>
<dbReference type="Proteomes" id="UP000184384">
    <property type="component" value="Unassembled WGS sequence"/>
</dbReference>
<accession>A0A1M5IKU9</accession>
<organism evidence="2 3">
    <name type="scientific">Flavobacterium granuli</name>
    <dbReference type="NCBI Taxonomy" id="280093"/>
    <lineage>
        <taxon>Bacteria</taxon>
        <taxon>Pseudomonadati</taxon>
        <taxon>Bacteroidota</taxon>
        <taxon>Flavobacteriia</taxon>
        <taxon>Flavobacteriales</taxon>
        <taxon>Flavobacteriaceae</taxon>
        <taxon>Flavobacterium</taxon>
    </lineage>
</organism>
<evidence type="ECO:0000313" key="2">
    <source>
        <dbReference type="EMBL" id="SHG28540.1"/>
    </source>
</evidence>
<evidence type="ECO:0000313" key="3">
    <source>
        <dbReference type="Proteomes" id="UP000184384"/>
    </source>
</evidence>
<proteinExistence type="predicted"/>
<reference evidence="2" key="2">
    <citation type="submission" date="2016-11" db="EMBL/GenBank/DDBJ databases">
        <authorList>
            <person name="Jaros S."/>
            <person name="Januszkiewicz K."/>
            <person name="Wedrychowicz H."/>
        </authorList>
    </citation>
    <scope>NUCLEOTIDE SEQUENCE [LARGE SCALE GENOMIC DNA]</scope>
    <source>
        <strain evidence="2">DSM 19729</strain>
    </source>
</reference>
<name>A0A1M5IKU9_9FLAO</name>
<dbReference type="RefSeq" id="WP_170066873.1">
    <property type="nucleotide sequence ID" value="NZ_FQWO01000001.1"/>
</dbReference>
<dbReference type="AlphaFoldDB" id="A0A1M5IKU9"/>
<gene>
    <name evidence="1" type="ORF">BC624_101283</name>
    <name evidence="2" type="ORF">SAMN05443373_101283</name>
</gene>
<dbReference type="EMBL" id="FQWO01000001">
    <property type="protein sequence ID" value="SHG28540.1"/>
    <property type="molecule type" value="Genomic_DNA"/>
</dbReference>
<reference evidence="1 4" key="3">
    <citation type="submission" date="2018-03" db="EMBL/GenBank/DDBJ databases">
        <title>Genomic Encyclopedia of Archaeal and Bacterial Type Strains, Phase II (KMG-II): from individual species to whole genera.</title>
        <authorList>
            <person name="Goeker M."/>
        </authorList>
    </citation>
    <scope>NUCLEOTIDE SEQUENCE [LARGE SCALE GENOMIC DNA]</scope>
    <source>
        <strain evidence="1 4">DSM 17797</strain>
    </source>
</reference>